<dbReference type="GO" id="GO:0003735">
    <property type="term" value="F:structural constituent of ribosome"/>
    <property type="evidence" value="ECO:0007669"/>
    <property type="project" value="TreeGrafter"/>
</dbReference>
<dbReference type="Gene3D" id="3.100.10.10">
    <property type="match status" value="1"/>
</dbReference>
<keyword evidence="8" id="KW-1185">Reference proteome</keyword>
<dbReference type="AlphaFoldDB" id="A0A5N3XJG6"/>
<comment type="caution">
    <text evidence="7">The sequence shown here is derived from an EMBL/GenBank/DDBJ whole genome shotgun (WGS) entry which is preliminary data.</text>
</comment>
<dbReference type="EMBL" id="VCEB01000009">
    <property type="protein sequence ID" value="KAB0373217.1"/>
    <property type="molecule type" value="Genomic_DNA"/>
</dbReference>
<gene>
    <name evidence="7" type="ORF">FD755_014876</name>
</gene>
<keyword evidence="4" id="KW-0379">Hydroxylation</keyword>
<keyword evidence="2" id="KW-0689">Ribosomal protein</keyword>
<dbReference type="InterPro" id="IPR036227">
    <property type="entry name" value="Ribosomal_uL15/eL18_sf"/>
</dbReference>
<dbReference type="PANTHER" id="PTHR11721">
    <property type="entry name" value="60S RIBOSOMAL PROTEIN L27A"/>
    <property type="match status" value="1"/>
</dbReference>
<evidence type="ECO:0000256" key="1">
    <source>
        <dbReference type="ARBA" id="ARBA00007320"/>
    </source>
</evidence>
<keyword evidence="3" id="KW-0687">Ribonucleoprotein</keyword>
<reference evidence="7 8" key="1">
    <citation type="submission" date="2019-06" db="EMBL/GenBank/DDBJ databases">
        <title>Discovery of a novel chromosome fission-fusion reversal in muntjac.</title>
        <authorList>
            <person name="Mudd A.B."/>
            <person name="Bredeson J.V."/>
            <person name="Baum R."/>
            <person name="Hockemeyer D."/>
            <person name="Rokhsar D.S."/>
        </authorList>
    </citation>
    <scope>NUCLEOTIDE SEQUENCE [LARGE SCALE GENOMIC DNA]</scope>
    <source>
        <strain evidence="7">UCam_UCB_Mr</strain>
        <tissue evidence="7">Fibroblast cell line</tissue>
    </source>
</reference>
<organism evidence="7 8">
    <name type="scientific">Muntiacus reevesi</name>
    <name type="common">Reeves' muntjac</name>
    <name type="synonym">Cervus reevesi</name>
    <dbReference type="NCBI Taxonomy" id="9886"/>
    <lineage>
        <taxon>Eukaryota</taxon>
        <taxon>Metazoa</taxon>
        <taxon>Chordata</taxon>
        <taxon>Craniata</taxon>
        <taxon>Vertebrata</taxon>
        <taxon>Euteleostomi</taxon>
        <taxon>Mammalia</taxon>
        <taxon>Eutheria</taxon>
        <taxon>Laurasiatheria</taxon>
        <taxon>Artiodactyla</taxon>
        <taxon>Ruminantia</taxon>
        <taxon>Pecora</taxon>
        <taxon>Cervidae</taxon>
        <taxon>Muntiacinae</taxon>
        <taxon>Muntiacus</taxon>
    </lineage>
</organism>
<accession>A0A5N3XJG6</accession>
<dbReference type="PANTHER" id="PTHR11721:SF3">
    <property type="entry name" value="LARGE RIBOSOMAL SUBUNIT PROTEIN UL15"/>
    <property type="match status" value="1"/>
</dbReference>
<dbReference type="Proteomes" id="UP000326062">
    <property type="component" value="Chromosome 11"/>
</dbReference>
<name>A0A5N3XJG6_MUNRE</name>
<sequence>MPSRPRKIWKLKGHVNHRHSKHWKCPGGQGNTGGMCHHRINFDKYQPGQMLHYINFGQVGMRHYHLARNQNLCPNVNLDKLWTSVNELIQYMLPKTKLEVLGKRKLPKQPITLRDKFFSRRNEEKIKRGGGCPGSLMLHGRGS</sequence>
<evidence type="ECO:0000313" key="8">
    <source>
        <dbReference type="Proteomes" id="UP000326062"/>
    </source>
</evidence>
<evidence type="ECO:0000256" key="5">
    <source>
        <dbReference type="ARBA" id="ARBA00035200"/>
    </source>
</evidence>
<evidence type="ECO:0000256" key="3">
    <source>
        <dbReference type="ARBA" id="ARBA00023274"/>
    </source>
</evidence>
<dbReference type="SUPFAM" id="SSF52080">
    <property type="entry name" value="Ribosomal proteins L15p and L18e"/>
    <property type="match status" value="1"/>
</dbReference>
<evidence type="ECO:0000256" key="4">
    <source>
        <dbReference type="ARBA" id="ARBA00023278"/>
    </source>
</evidence>
<evidence type="ECO:0000313" key="7">
    <source>
        <dbReference type="EMBL" id="KAB0373217.1"/>
    </source>
</evidence>
<evidence type="ECO:0000256" key="6">
    <source>
        <dbReference type="ARBA" id="ARBA00035527"/>
    </source>
</evidence>
<dbReference type="GO" id="GO:0022625">
    <property type="term" value="C:cytosolic large ribosomal subunit"/>
    <property type="evidence" value="ECO:0007669"/>
    <property type="project" value="TreeGrafter"/>
</dbReference>
<protein>
    <recommendedName>
        <fullName evidence="5">Large ribosomal subunit protein uL15</fullName>
    </recommendedName>
    <alternativeName>
        <fullName evidence="6">60S ribosomal protein L27a</fullName>
    </alternativeName>
</protein>
<comment type="similarity">
    <text evidence="1">Belongs to the universal ribosomal protein uL15 family.</text>
</comment>
<evidence type="ECO:0000256" key="2">
    <source>
        <dbReference type="ARBA" id="ARBA00022980"/>
    </source>
</evidence>
<proteinExistence type="inferred from homology"/>